<comment type="function">
    <text evidence="5">Modulates RecA activity.</text>
</comment>
<dbReference type="InterPro" id="IPR003783">
    <property type="entry name" value="Regulatory_RecX"/>
</dbReference>
<evidence type="ECO:0000256" key="4">
    <source>
        <dbReference type="ARBA" id="ARBA00022490"/>
    </source>
</evidence>
<protein>
    <recommendedName>
        <fullName evidence="3 5">Regulatory protein RecX</fullName>
    </recommendedName>
</protein>
<feature type="domain" description="RecX third three-helical" evidence="7">
    <location>
        <begin position="142"/>
        <end position="183"/>
    </location>
</feature>
<evidence type="ECO:0000256" key="1">
    <source>
        <dbReference type="ARBA" id="ARBA00004496"/>
    </source>
</evidence>
<evidence type="ECO:0000256" key="3">
    <source>
        <dbReference type="ARBA" id="ARBA00018111"/>
    </source>
</evidence>
<feature type="domain" description="RecX second three-helical" evidence="6">
    <location>
        <begin position="90"/>
        <end position="131"/>
    </location>
</feature>
<organism evidence="9 10">
    <name type="scientific">Gleimia hominis</name>
    <dbReference type="NCBI Taxonomy" id="595468"/>
    <lineage>
        <taxon>Bacteria</taxon>
        <taxon>Bacillati</taxon>
        <taxon>Actinomycetota</taxon>
        <taxon>Actinomycetes</taxon>
        <taxon>Actinomycetales</taxon>
        <taxon>Actinomycetaceae</taxon>
        <taxon>Gleimia</taxon>
    </lineage>
</organism>
<comment type="subcellular location">
    <subcellularLocation>
        <location evidence="1 5">Cytoplasm</location>
    </subcellularLocation>
</comment>
<dbReference type="Pfam" id="PF02631">
    <property type="entry name" value="RecX_HTH2"/>
    <property type="match status" value="1"/>
</dbReference>
<dbReference type="EMBL" id="JASXSX010000001">
    <property type="protein sequence ID" value="MDT3767522.1"/>
    <property type="molecule type" value="Genomic_DNA"/>
</dbReference>
<dbReference type="RefSeq" id="WP_313273146.1">
    <property type="nucleotide sequence ID" value="NZ_JASXSX010000001.1"/>
</dbReference>
<proteinExistence type="inferred from homology"/>
<comment type="similarity">
    <text evidence="2 5">Belongs to the RecX family.</text>
</comment>
<evidence type="ECO:0000259" key="6">
    <source>
        <dbReference type="Pfam" id="PF02631"/>
    </source>
</evidence>
<evidence type="ECO:0000259" key="8">
    <source>
        <dbReference type="Pfam" id="PF21982"/>
    </source>
</evidence>
<dbReference type="InterPro" id="IPR053925">
    <property type="entry name" value="RecX_HTH_3rd"/>
</dbReference>
<keyword evidence="10" id="KW-1185">Reference proteome</keyword>
<sequence length="192" mass="22654">MNLSYDLDEHVVKKRRDWKKQQRRREERREWAASLEGEQAVEQAKEVALRMLDRQDRSVGQCRARLSERGFQPEPIEEALQRLVDANILDDERYARMLVRTRHAERGLVGRALVEQLRRKLIPPDVIEQALDEVDEDNTDRVASELVRKRLRTMGGVDQKRQRQRLLSMLARKGYPPSQSIRVISEVMEEDN</sequence>
<evidence type="ECO:0000313" key="10">
    <source>
        <dbReference type="Proteomes" id="UP001247542"/>
    </source>
</evidence>
<dbReference type="Proteomes" id="UP001247542">
    <property type="component" value="Unassembled WGS sequence"/>
</dbReference>
<accession>A0ABU3IAW4</accession>
<dbReference type="PANTHER" id="PTHR33602">
    <property type="entry name" value="REGULATORY PROTEIN RECX FAMILY PROTEIN"/>
    <property type="match status" value="1"/>
</dbReference>
<dbReference type="Gene3D" id="1.10.10.10">
    <property type="entry name" value="Winged helix-like DNA-binding domain superfamily/Winged helix DNA-binding domain"/>
    <property type="match status" value="3"/>
</dbReference>
<gene>
    <name evidence="5" type="primary">recX</name>
    <name evidence="9" type="ORF">QS713_05530</name>
</gene>
<feature type="domain" description="RecX first three-helical" evidence="8">
    <location>
        <begin position="44"/>
        <end position="83"/>
    </location>
</feature>
<dbReference type="Pfam" id="PF21982">
    <property type="entry name" value="RecX_HTH1"/>
    <property type="match status" value="1"/>
</dbReference>
<dbReference type="HAMAP" id="MF_01114">
    <property type="entry name" value="RecX"/>
    <property type="match status" value="1"/>
</dbReference>
<dbReference type="Pfam" id="PF21981">
    <property type="entry name" value="RecX_HTH3"/>
    <property type="match status" value="1"/>
</dbReference>
<dbReference type="InterPro" id="IPR036388">
    <property type="entry name" value="WH-like_DNA-bd_sf"/>
</dbReference>
<dbReference type="InterPro" id="IPR053924">
    <property type="entry name" value="RecX_HTH_2nd"/>
</dbReference>
<evidence type="ECO:0000313" key="9">
    <source>
        <dbReference type="EMBL" id="MDT3767522.1"/>
    </source>
</evidence>
<evidence type="ECO:0000256" key="2">
    <source>
        <dbReference type="ARBA" id="ARBA00009695"/>
    </source>
</evidence>
<dbReference type="PANTHER" id="PTHR33602:SF1">
    <property type="entry name" value="REGULATORY PROTEIN RECX FAMILY PROTEIN"/>
    <property type="match status" value="1"/>
</dbReference>
<evidence type="ECO:0000259" key="7">
    <source>
        <dbReference type="Pfam" id="PF21981"/>
    </source>
</evidence>
<comment type="caution">
    <text evidence="9">The sequence shown here is derived from an EMBL/GenBank/DDBJ whole genome shotgun (WGS) entry which is preliminary data.</text>
</comment>
<keyword evidence="4 5" id="KW-0963">Cytoplasm</keyword>
<reference evidence="9 10" key="1">
    <citation type="submission" date="2023-06" db="EMBL/GenBank/DDBJ databases">
        <title>Draft genome sequence of Gleimia hominis type strain CCUG 57540T.</title>
        <authorList>
            <person name="Salva-Serra F."/>
            <person name="Cardew S."/>
            <person name="Jensie Markopoulos S."/>
            <person name="Ohlen M."/>
            <person name="Inganas E."/>
            <person name="Svensson-Stadler L."/>
            <person name="Moore E.R.B."/>
        </authorList>
    </citation>
    <scope>NUCLEOTIDE SEQUENCE [LARGE SCALE GENOMIC DNA]</scope>
    <source>
        <strain evidence="9 10">CCUG 57540</strain>
    </source>
</reference>
<dbReference type="InterPro" id="IPR053926">
    <property type="entry name" value="RecX_HTH_1st"/>
</dbReference>
<evidence type="ECO:0000256" key="5">
    <source>
        <dbReference type="HAMAP-Rule" id="MF_01114"/>
    </source>
</evidence>
<name>A0ABU3IAW4_9ACTO</name>